<protein>
    <submittedName>
        <fullName evidence="2">Uncharacterized protein</fullName>
    </submittedName>
</protein>
<keyword evidence="3" id="KW-1185">Reference proteome</keyword>
<evidence type="ECO:0000313" key="3">
    <source>
        <dbReference type="Proteomes" id="UP001307889"/>
    </source>
</evidence>
<gene>
    <name evidence="2" type="ORF">NTJ_15855</name>
</gene>
<sequence length="130" mass="14272">MTAQHDHSTDSPRGGTDHLLRPARRAVAARRERSTDTMRPANRHITYRWYLLQRTPNGRALVADGRHPKTARMNCAAREPPTGGGSGVEDRVSAASLSRFDRRLLATPVRSGGSGFFPAGEKISPRGRES</sequence>
<dbReference type="EMBL" id="AP028923">
    <property type="protein sequence ID" value="BET03037.1"/>
    <property type="molecule type" value="Genomic_DNA"/>
</dbReference>
<organism evidence="2 3">
    <name type="scientific">Nesidiocoris tenuis</name>
    <dbReference type="NCBI Taxonomy" id="355587"/>
    <lineage>
        <taxon>Eukaryota</taxon>
        <taxon>Metazoa</taxon>
        <taxon>Ecdysozoa</taxon>
        <taxon>Arthropoda</taxon>
        <taxon>Hexapoda</taxon>
        <taxon>Insecta</taxon>
        <taxon>Pterygota</taxon>
        <taxon>Neoptera</taxon>
        <taxon>Paraneoptera</taxon>
        <taxon>Hemiptera</taxon>
        <taxon>Heteroptera</taxon>
        <taxon>Panheteroptera</taxon>
        <taxon>Cimicomorpha</taxon>
        <taxon>Miridae</taxon>
        <taxon>Dicyphina</taxon>
        <taxon>Nesidiocoris</taxon>
    </lineage>
</organism>
<feature type="region of interest" description="Disordered" evidence="1">
    <location>
        <begin position="109"/>
        <end position="130"/>
    </location>
</feature>
<evidence type="ECO:0000256" key="1">
    <source>
        <dbReference type="SAM" id="MobiDB-lite"/>
    </source>
</evidence>
<proteinExistence type="predicted"/>
<accession>A0ABN7BI18</accession>
<feature type="region of interest" description="Disordered" evidence="1">
    <location>
        <begin position="1"/>
        <end position="40"/>
    </location>
</feature>
<dbReference type="Proteomes" id="UP001307889">
    <property type="component" value="Chromosome 15"/>
</dbReference>
<feature type="compositionally biased region" description="Basic and acidic residues" evidence="1">
    <location>
        <begin position="1"/>
        <end position="20"/>
    </location>
</feature>
<evidence type="ECO:0000313" key="2">
    <source>
        <dbReference type="EMBL" id="BET03037.1"/>
    </source>
</evidence>
<name>A0ABN7BI18_9HEMI</name>
<reference evidence="2 3" key="1">
    <citation type="submission" date="2023-09" db="EMBL/GenBank/DDBJ databases">
        <title>Nesidiocoris tenuis whole genome shotgun sequence.</title>
        <authorList>
            <person name="Shibata T."/>
            <person name="Shimoda M."/>
            <person name="Kobayashi T."/>
            <person name="Uehara T."/>
        </authorList>
    </citation>
    <scope>NUCLEOTIDE SEQUENCE [LARGE SCALE GENOMIC DNA]</scope>
    <source>
        <strain evidence="2 3">Japan</strain>
    </source>
</reference>